<accession>A0A370HXP7</accession>
<dbReference type="EMBL" id="QQBC01000011">
    <property type="protein sequence ID" value="RDI63286.1"/>
    <property type="molecule type" value="Genomic_DNA"/>
</dbReference>
<comment type="caution">
    <text evidence="1">The sequence shown here is derived from an EMBL/GenBank/DDBJ whole genome shotgun (WGS) entry which is preliminary data.</text>
</comment>
<organism evidence="1 2">
    <name type="scientific">Nocardia pseudobrasiliensis</name>
    <dbReference type="NCBI Taxonomy" id="45979"/>
    <lineage>
        <taxon>Bacteria</taxon>
        <taxon>Bacillati</taxon>
        <taxon>Actinomycetota</taxon>
        <taxon>Actinomycetes</taxon>
        <taxon>Mycobacteriales</taxon>
        <taxon>Nocardiaceae</taxon>
        <taxon>Nocardia</taxon>
    </lineage>
</organism>
<protein>
    <submittedName>
        <fullName evidence="1">Uncharacterized protein</fullName>
    </submittedName>
</protein>
<dbReference type="AlphaFoldDB" id="A0A370HXP7"/>
<evidence type="ECO:0000313" key="2">
    <source>
        <dbReference type="Proteomes" id="UP000254869"/>
    </source>
</evidence>
<dbReference type="Proteomes" id="UP000254869">
    <property type="component" value="Unassembled WGS sequence"/>
</dbReference>
<evidence type="ECO:0000313" key="1">
    <source>
        <dbReference type="EMBL" id="RDI63286.1"/>
    </source>
</evidence>
<proteinExistence type="predicted"/>
<reference evidence="1 2" key="1">
    <citation type="submission" date="2018-07" db="EMBL/GenBank/DDBJ databases">
        <title>Genomic Encyclopedia of Type Strains, Phase IV (KMG-IV): sequencing the most valuable type-strain genomes for metagenomic binning, comparative biology and taxonomic classification.</title>
        <authorList>
            <person name="Goeker M."/>
        </authorList>
    </citation>
    <scope>NUCLEOTIDE SEQUENCE [LARGE SCALE GENOMIC DNA]</scope>
    <source>
        <strain evidence="1 2">DSM 44290</strain>
    </source>
</reference>
<sequence length="89" mass="9981">MFSFLVALAVVVAFAVVVYRYAPKRGERAAELLERFRPHAPMADWSMSYYDDQRQLSDLAAAQAHREAVPCASAVASHRLGVLRRAVQF</sequence>
<gene>
    <name evidence="1" type="ORF">DFR76_111305</name>
</gene>
<keyword evidence="2" id="KW-1185">Reference proteome</keyword>
<dbReference type="RefSeq" id="WP_068008414.1">
    <property type="nucleotide sequence ID" value="NZ_QQBC01000011.1"/>
</dbReference>
<name>A0A370HXP7_9NOCA</name>